<feature type="compositionally biased region" description="Polar residues" evidence="1">
    <location>
        <begin position="1"/>
        <end position="10"/>
    </location>
</feature>
<dbReference type="AlphaFoldDB" id="A0A371FI73"/>
<reference evidence="3" key="1">
    <citation type="submission" date="2018-05" db="EMBL/GenBank/DDBJ databases">
        <title>Draft genome of Mucuna pruriens seed.</title>
        <authorList>
            <person name="Nnadi N.E."/>
            <person name="Vos R."/>
            <person name="Hasami M.H."/>
            <person name="Devisetty U.K."/>
            <person name="Aguiy J.C."/>
        </authorList>
    </citation>
    <scope>NUCLEOTIDE SEQUENCE [LARGE SCALE GENOMIC DNA]</scope>
    <source>
        <strain evidence="3">JCA_2017</strain>
    </source>
</reference>
<evidence type="ECO:0000256" key="1">
    <source>
        <dbReference type="SAM" id="MobiDB-lite"/>
    </source>
</evidence>
<organism evidence="3 4">
    <name type="scientific">Mucuna pruriens</name>
    <name type="common">Velvet bean</name>
    <name type="synonym">Dolichos pruriens</name>
    <dbReference type="NCBI Taxonomy" id="157652"/>
    <lineage>
        <taxon>Eukaryota</taxon>
        <taxon>Viridiplantae</taxon>
        <taxon>Streptophyta</taxon>
        <taxon>Embryophyta</taxon>
        <taxon>Tracheophyta</taxon>
        <taxon>Spermatophyta</taxon>
        <taxon>Magnoliopsida</taxon>
        <taxon>eudicotyledons</taxon>
        <taxon>Gunneridae</taxon>
        <taxon>Pentapetalae</taxon>
        <taxon>rosids</taxon>
        <taxon>fabids</taxon>
        <taxon>Fabales</taxon>
        <taxon>Fabaceae</taxon>
        <taxon>Papilionoideae</taxon>
        <taxon>50 kb inversion clade</taxon>
        <taxon>NPAAA clade</taxon>
        <taxon>indigoferoid/millettioid clade</taxon>
        <taxon>Phaseoleae</taxon>
        <taxon>Mucuna</taxon>
    </lineage>
</organism>
<dbReference type="Proteomes" id="UP000257109">
    <property type="component" value="Unassembled WGS sequence"/>
</dbReference>
<dbReference type="STRING" id="157652.A0A371FI73"/>
<keyword evidence="4" id="KW-1185">Reference proteome</keyword>
<evidence type="ECO:0000259" key="2">
    <source>
        <dbReference type="Pfam" id="PF07727"/>
    </source>
</evidence>
<protein>
    <submittedName>
        <fullName evidence="3">Mitochondrial protein</fullName>
    </submittedName>
</protein>
<proteinExistence type="predicted"/>
<feature type="region of interest" description="Disordered" evidence="1">
    <location>
        <begin position="1"/>
        <end position="24"/>
    </location>
</feature>
<dbReference type="CDD" id="cd09272">
    <property type="entry name" value="RNase_HI_RT_Ty1"/>
    <property type="match status" value="1"/>
</dbReference>
<gene>
    <name evidence="3" type="ORF">CR513_41760</name>
</gene>
<evidence type="ECO:0000313" key="4">
    <source>
        <dbReference type="Proteomes" id="UP000257109"/>
    </source>
</evidence>
<dbReference type="EMBL" id="QJKJ01008995">
    <property type="protein sequence ID" value="RDX78018.1"/>
    <property type="molecule type" value="Genomic_DNA"/>
</dbReference>
<feature type="non-terminal residue" evidence="3">
    <location>
        <position position="1"/>
    </location>
</feature>
<dbReference type="InterPro" id="IPR013103">
    <property type="entry name" value="RVT_2"/>
</dbReference>
<evidence type="ECO:0000313" key="3">
    <source>
        <dbReference type="EMBL" id="RDX78018.1"/>
    </source>
</evidence>
<feature type="domain" description="Reverse transcriptase Ty1/copia-type" evidence="2">
    <location>
        <begin position="212"/>
        <end position="281"/>
    </location>
</feature>
<name>A0A371FI73_MUCPR</name>
<sequence length="366" mass="41948">MGGNNPSQMVTGKGFTKRSTSEEKPFIKSSRGEYYTYCKRPGHTKDTCYKLYGKEKVLERMGGNKGPTQMWVKQTTSNKKNIVEHPSTLQLDQDIQAFSKEEMDRLRALLNSISKPLPLCDLTMKVESVIESLSFPTQDVIESLPFPTQDVQVQVQEVTKLTLVPEQVQLSEPKSFIIVINAIKISTLVQEALRDENWVQAMKEEIKALEKNSTWEIVDRPKDKRVVGCRWIYIMMGALERYKERLVAKWYTQTYAIDYEETFTPIAKMNVIILDDLKVKYEGLIKLFRDNNSTISIVHNPVQHNRIKHIEIDKHFIKEKLNSGLVVVAHALIGLQVVDVFTKGFATARFQELNGKLGMIDIHLPT</sequence>
<comment type="caution">
    <text evidence="3">The sequence shown here is derived from an EMBL/GenBank/DDBJ whole genome shotgun (WGS) entry which is preliminary data.</text>
</comment>
<accession>A0A371FI73</accession>
<dbReference type="Pfam" id="PF07727">
    <property type="entry name" value="RVT_2"/>
    <property type="match status" value="1"/>
</dbReference>